<dbReference type="Proteomes" id="UP001212152">
    <property type="component" value="Unassembled WGS sequence"/>
</dbReference>
<comment type="caution">
    <text evidence="2">The sequence shown here is derived from an EMBL/GenBank/DDBJ whole genome shotgun (WGS) entry which is preliminary data.</text>
</comment>
<dbReference type="AlphaFoldDB" id="A0AAD5TKF2"/>
<accession>A0AAD5TKF2</accession>
<protein>
    <submittedName>
        <fullName evidence="2">Uncharacterized protein</fullName>
    </submittedName>
</protein>
<reference evidence="2" key="1">
    <citation type="submission" date="2020-05" db="EMBL/GenBank/DDBJ databases">
        <title>Phylogenomic resolution of chytrid fungi.</title>
        <authorList>
            <person name="Stajich J.E."/>
            <person name="Amses K."/>
            <person name="Simmons R."/>
            <person name="Seto K."/>
            <person name="Myers J."/>
            <person name="Bonds A."/>
            <person name="Quandt C.A."/>
            <person name="Barry K."/>
            <person name="Liu P."/>
            <person name="Grigoriev I."/>
            <person name="Longcore J.E."/>
            <person name="James T.Y."/>
        </authorList>
    </citation>
    <scope>NUCLEOTIDE SEQUENCE</scope>
    <source>
        <strain evidence="2">JEL0379</strain>
    </source>
</reference>
<organism evidence="2 3">
    <name type="scientific">Geranomyces variabilis</name>
    <dbReference type="NCBI Taxonomy" id="109894"/>
    <lineage>
        <taxon>Eukaryota</taxon>
        <taxon>Fungi</taxon>
        <taxon>Fungi incertae sedis</taxon>
        <taxon>Chytridiomycota</taxon>
        <taxon>Chytridiomycota incertae sedis</taxon>
        <taxon>Chytridiomycetes</taxon>
        <taxon>Spizellomycetales</taxon>
        <taxon>Powellomycetaceae</taxon>
        <taxon>Geranomyces</taxon>
    </lineage>
</organism>
<evidence type="ECO:0000256" key="1">
    <source>
        <dbReference type="SAM" id="MobiDB-lite"/>
    </source>
</evidence>
<feature type="region of interest" description="Disordered" evidence="1">
    <location>
        <begin position="119"/>
        <end position="139"/>
    </location>
</feature>
<evidence type="ECO:0000313" key="2">
    <source>
        <dbReference type="EMBL" id="KAJ3178309.1"/>
    </source>
</evidence>
<proteinExistence type="predicted"/>
<gene>
    <name evidence="2" type="ORF">HDU87_003621</name>
</gene>
<evidence type="ECO:0000313" key="3">
    <source>
        <dbReference type="Proteomes" id="UP001212152"/>
    </source>
</evidence>
<name>A0AAD5TKF2_9FUNG</name>
<keyword evidence="3" id="KW-1185">Reference proteome</keyword>
<dbReference type="EMBL" id="JADGJQ010000027">
    <property type="protein sequence ID" value="KAJ3178309.1"/>
    <property type="molecule type" value="Genomic_DNA"/>
</dbReference>
<sequence>MQQLTGTSPTIARRPSASHILDQIHIDVAGPSQETLAQLPAKARGAILDIVFQKFLNPKFSADYARQLIGDILRAHPIAATSSAKPLDGESPDSWERKLVQENRARNIHRYQNLGLEPPACDERSLSSGDVDDEDGGGVRSALRRRDASLHELPLGCGKPVECVHSEKLECIGNL</sequence>